<evidence type="ECO:0000313" key="4">
    <source>
        <dbReference type="WBParaSite" id="GPUH_0001110301-mRNA-1"/>
    </source>
</evidence>
<dbReference type="OrthoDB" id="5828416at2759"/>
<organism evidence="4">
    <name type="scientific">Gongylonema pulchrum</name>
    <dbReference type="NCBI Taxonomy" id="637853"/>
    <lineage>
        <taxon>Eukaryota</taxon>
        <taxon>Metazoa</taxon>
        <taxon>Ecdysozoa</taxon>
        <taxon>Nematoda</taxon>
        <taxon>Chromadorea</taxon>
        <taxon>Rhabditida</taxon>
        <taxon>Spirurina</taxon>
        <taxon>Spiruromorpha</taxon>
        <taxon>Spiruroidea</taxon>
        <taxon>Gongylonematidae</taxon>
        <taxon>Gongylonema</taxon>
    </lineage>
</organism>
<dbReference type="WBParaSite" id="GPUH_0001110301-mRNA-1">
    <property type="protein sequence ID" value="GPUH_0001110301-mRNA-1"/>
    <property type="gene ID" value="GPUH_0001110301"/>
</dbReference>
<dbReference type="AlphaFoldDB" id="A0A183DQU9"/>
<evidence type="ECO:0000313" key="3">
    <source>
        <dbReference type="Proteomes" id="UP000271098"/>
    </source>
</evidence>
<reference evidence="4" key="1">
    <citation type="submission" date="2016-06" db="UniProtKB">
        <authorList>
            <consortium name="WormBaseParasite"/>
        </authorList>
    </citation>
    <scope>IDENTIFICATION</scope>
</reference>
<protein>
    <submittedName>
        <fullName evidence="4">WW domain-containing protein</fullName>
    </submittedName>
</protein>
<proteinExistence type="predicted"/>
<keyword evidence="3" id="KW-1185">Reference proteome</keyword>
<feature type="region of interest" description="Disordered" evidence="1">
    <location>
        <begin position="19"/>
        <end position="64"/>
    </location>
</feature>
<dbReference type="EMBL" id="UYRT01078335">
    <property type="protein sequence ID" value="VDN18322.1"/>
    <property type="molecule type" value="Genomic_DNA"/>
</dbReference>
<dbReference type="Proteomes" id="UP000271098">
    <property type="component" value="Unassembled WGS sequence"/>
</dbReference>
<reference evidence="2 3" key="2">
    <citation type="submission" date="2018-11" db="EMBL/GenBank/DDBJ databases">
        <authorList>
            <consortium name="Pathogen Informatics"/>
        </authorList>
    </citation>
    <scope>NUCLEOTIDE SEQUENCE [LARGE SCALE GENOMIC DNA]</scope>
</reference>
<accession>A0A183DQU9</accession>
<name>A0A183DQU9_9BILA</name>
<evidence type="ECO:0000313" key="2">
    <source>
        <dbReference type="EMBL" id="VDN18322.1"/>
    </source>
</evidence>
<feature type="compositionally biased region" description="Polar residues" evidence="1">
    <location>
        <begin position="50"/>
        <end position="61"/>
    </location>
</feature>
<sequence length="117" mass="13077">MIVCGELLTKMVEPLVSLPVSDSLMPPNSSSEDPQTPSVAVSPTPDIRSSAGNSGTSTSIRTLPLNYAGKLEIPTPWTEFMRDNKVRWKERAAKEEKERQKNEEKERQKCDEDAEKT</sequence>
<feature type="region of interest" description="Disordered" evidence="1">
    <location>
        <begin position="91"/>
        <end position="117"/>
    </location>
</feature>
<feature type="compositionally biased region" description="Polar residues" evidence="1">
    <location>
        <begin position="26"/>
        <end position="41"/>
    </location>
</feature>
<gene>
    <name evidence="2" type="ORF">GPUH_LOCUS11090</name>
</gene>
<evidence type="ECO:0000256" key="1">
    <source>
        <dbReference type="SAM" id="MobiDB-lite"/>
    </source>
</evidence>